<dbReference type="Pfam" id="PF13806">
    <property type="entry name" value="Rieske_2"/>
    <property type="match status" value="1"/>
</dbReference>
<keyword evidence="1" id="KW-0001">2Fe-2S</keyword>
<keyword evidence="6" id="KW-0534">Nitrate assimilation</keyword>
<keyword evidence="2" id="KW-0479">Metal-binding</keyword>
<dbReference type="InterPro" id="IPR036922">
    <property type="entry name" value="Rieske_2Fe-2S_sf"/>
</dbReference>
<evidence type="ECO:0000313" key="9">
    <source>
        <dbReference type="Proteomes" id="UP001589838"/>
    </source>
</evidence>
<keyword evidence="3" id="KW-0560">Oxidoreductase</keyword>
<evidence type="ECO:0000313" key="8">
    <source>
        <dbReference type="EMBL" id="MFC0471543.1"/>
    </source>
</evidence>
<comment type="caution">
    <text evidence="8">The sequence shown here is derived from an EMBL/GenBank/DDBJ whole genome shotgun (WGS) entry which is preliminary data.</text>
</comment>
<accession>A0ABV6KE00</accession>
<gene>
    <name evidence="8" type="primary">nirD</name>
    <name evidence="8" type="ORF">ACFFHM_13830</name>
</gene>
<dbReference type="InterPro" id="IPR012748">
    <property type="entry name" value="Rieske-like_NirD"/>
</dbReference>
<keyword evidence="5" id="KW-0411">Iron-sulfur</keyword>
<protein>
    <submittedName>
        <fullName evidence="8">Nitrite reductase small subunit NirD</fullName>
    </submittedName>
</protein>
<dbReference type="SUPFAM" id="SSF50022">
    <property type="entry name" value="ISP domain"/>
    <property type="match status" value="1"/>
</dbReference>
<dbReference type="NCBIfam" id="TIGR02378">
    <property type="entry name" value="nirD_assim_sml"/>
    <property type="match status" value="1"/>
</dbReference>
<reference evidence="8 9" key="1">
    <citation type="submission" date="2024-09" db="EMBL/GenBank/DDBJ databases">
        <authorList>
            <person name="Sun Q."/>
            <person name="Mori K."/>
        </authorList>
    </citation>
    <scope>NUCLEOTIDE SEQUENCE [LARGE SCALE GENOMIC DNA]</scope>
    <source>
        <strain evidence="8 9">NCAIM B.02610</strain>
    </source>
</reference>
<evidence type="ECO:0000256" key="3">
    <source>
        <dbReference type="ARBA" id="ARBA00023002"/>
    </source>
</evidence>
<evidence type="ECO:0000256" key="5">
    <source>
        <dbReference type="ARBA" id="ARBA00023014"/>
    </source>
</evidence>
<evidence type="ECO:0000259" key="7">
    <source>
        <dbReference type="PROSITE" id="PS51296"/>
    </source>
</evidence>
<dbReference type="InterPro" id="IPR017941">
    <property type="entry name" value="Rieske_2Fe-2S"/>
</dbReference>
<keyword evidence="9" id="KW-1185">Reference proteome</keyword>
<name>A0ABV6KE00_9BACI</name>
<dbReference type="RefSeq" id="WP_335962074.1">
    <property type="nucleotide sequence ID" value="NZ_JAXBLX010000024.1"/>
</dbReference>
<keyword evidence="4" id="KW-0408">Iron</keyword>
<dbReference type="EMBL" id="JBHLUX010000035">
    <property type="protein sequence ID" value="MFC0471543.1"/>
    <property type="molecule type" value="Genomic_DNA"/>
</dbReference>
<dbReference type="Gene3D" id="2.102.10.10">
    <property type="entry name" value="Rieske [2Fe-2S] iron-sulphur domain"/>
    <property type="match status" value="1"/>
</dbReference>
<dbReference type="PROSITE" id="PS51296">
    <property type="entry name" value="RIESKE"/>
    <property type="match status" value="1"/>
</dbReference>
<feature type="domain" description="Rieske" evidence="7">
    <location>
        <begin position="8"/>
        <end position="104"/>
    </location>
</feature>
<proteinExistence type="predicted"/>
<evidence type="ECO:0000256" key="2">
    <source>
        <dbReference type="ARBA" id="ARBA00022723"/>
    </source>
</evidence>
<evidence type="ECO:0000256" key="4">
    <source>
        <dbReference type="ARBA" id="ARBA00023004"/>
    </source>
</evidence>
<evidence type="ECO:0000256" key="1">
    <source>
        <dbReference type="ARBA" id="ARBA00022714"/>
    </source>
</evidence>
<sequence length="106" mass="11777">MIHNGIRIKIADYNQLPSMVGQVFMVGQEEIAVFRLSNGIVRALKNKSPHPKGGKLADGLVSGEYIFCPIHDWIISLIDGKVQAPDRGSVQTYPIEVEGNNVYLIW</sequence>
<organism evidence="8 9">
    <name type="scientific">Halalkalibacter kiskunsagensis</name>
    <dbReference type="NCBI Taxonomy" id="1548599"/>
    <lineage>
        <taxon>Bacteria</taxon>
        <taxon>Bacillati</taxon>
        <taxon>Bacillota</taxon>
        <taxon>Bacilli</taxon>
        <taxon>Bacillales</taxon>
        <taxon>Bacillaceae</taxon>
        <taxon>Halalkalibacter</taxon>
    </lineage>
</organism>
<dbReference type="Proteomes" id="UP001589838">
    <property type="component" value="Unassembled WGS sequence"/>
</dbReference>
<evidence type="ECO:0000256" key="6">
    <source>
        <dbReference type="ARBA" id="ARBA00023063"/>
    </source>
</evidence>